<feature type="region of interest" description="Disordered" evidence="1">
    <location>
        <begin position="1"/>
        <end position="36"/>
    </location>
</feature>
<accession>A0A0D0QA85</accession>
<dbReference type="Gene3D" id="3.40.50.300">
    <property type="entry name" value="P-loop containing nucleotide triphosphate hydrolases"/>
    <property type="match status" value="1"/>
</dbReference>
<dbReference type="OrthoDB" id="9777757at2"/>
<dbReference type="PANTHER" id="PTHR13696">
    <property type="entry name" value="P-LOOP CONTAINING NUCLEOSIDE TRIPHOSPHATE HYDROLASE"/>
    <property type="match status" value="1"/>
</dbReference>
<evidence type="ECO:0000256" key="1">
    <source>
        <dbReference type="SAM" id="MobiDB-lite"/>
    </source>
</evidence>
<dbReference type="InterPro" id="IPR027417">
    <property type="entry name" value="P-loop_NTPase"/>
</dbReference>
<dbReference type="SUPFAM" id="SSF52540">
    <property type="entry name" value="P-loop containing nucleoside triphosphate hydrolases"/>
    <property type="match status" value="1"/>
</dbReference>
<dbReference type="Proteomes" id="UP000035100">
    <property type="component" value="Plasmid pWENMAR1"/>
</dbReference>
<feature type="compositionally biased region" description="Low complexity" evidence="1">
    <location>
        <begin position="349"/>
        <end position="359"/>
    </location>
</feature>
<feature type="domain" description="AAA" evidence="2">
    <location>
        <begin position="112"/>
        <end position="303"/>
    </location>
</feature>
<dbReference type="InterPro" id="IPR025669">
    <property type="entry name" value="AAA_dom"/>
</dbReference>
<keyword evidence="4" id="KW-1185">Reference proteome</keyword>
<geneLocation type="plasmid" evidence="3 4">
    <name>pWENMAR1</name>
</geneLocation>
<organism evidence="3 4">
    <name type="scientific">Wenxinia marina DSM 24838</name>
    <dbReference type="NCBI Taxonomy" id="1123501"/>
    <lineage>
        <taxon>Bacteria</taxon>
        <taxon>Pseudomonadati</taxon>
        <taxon>Pseudomonadota</taxon>
        <taxon>Alphaproteobacteria</taxon>
        <taxon>Rhodobacterales</taxon>
        <taxon>Roseobacteraceae</taxon>
        <taxon>Wenxinia</taxon>
    </lineage>
</organism>
<feature type="region of interest" description="Disordered" evidence="1">
    <location>
        <begin position="349"/>
        <end position="372"/>
    </location>
</feature>
<dbReference type="AlphaFoldDB" id="A0A0D0QA85"/>
<gene>
    <name evidence="3" type="ORF">Wenmar_04095</name>
</gene>
<keyword evidence="3" id="KW-0614">Plasmid</keyword>
<reference evidence="3 4" key="1">
    <citation type="submission" date="2013-01" db="EMBL/GenBank/DDBJ databases">
        <authorList>
            <person name="Fiebig A."/>
            <person name="Goeker M."/>
            <person name="Klenk H.-P.P."/>
        </authorList>
    </citation>
    <scope>NUCLEOTIDE SEQUENCE [LARGE SCALE GENOMIC DNA]</scope>
    <source>
        <strain evidence="3 4">DSM 24838</strain>
        <plasmid evidence="3 4">pWENMAR1</plasmid>
    </source>
</reference>
<sequence length="425" mass="44019">MAGLSDMARSLQAKGREAGIPGSDPDPESRRDTDGEGPRRFAIWEIAEWMLPVSAEYLRRTLREVPTLPRGDAEGRGALRFTAGELSSIRAHFAATGSAERYLPPPRERAVVVAMAAPLGAAGRSRAAAELAVAAALDGWRVIAIDGSGRGDLARRIEAGPAQEGGRERGRNGGMRDLFAAAAGRALRARNAALAERGERPAPMPADLAAAAESGRDLARPSRWPGLSVIAGGAELAAADLALAEWDRAVPGWSAVRALEEALAPLRQEADLILIDPPRGLGLLATSVLAGADLLLAPVGRDPGEAGLGLAVLDAALERIEAGERDLAAALGRPLPGPRRPEVRLLPLEETPPGLTGALPPLPAPPPAPLDRGGTRTWFDVDPRETGRAAQIGPRSALARLWRAVARDLAATGGGVVGAAGPAEG</sequence>
<dbReference type="EMBL" id="AONG01000001">
    <property type="protein sequence ID" value="KIQ71384.1"/>
    <property type="molecule type" value="Genomic_DNA"/>
</dbReference>
<evidence type="ECO:0000259" key="2">
    <source>
        <dbReference type="Pfam" id="PF13614"/>
    </source>
</evidence>
<dbReference type="eggNOG" id="COG1192">
    <property type="taxonomic scope" value="Bacteria"/>
</dbReference>
<evidence type="ECO:0000313" key="4">
    <source>
        <dbReference type="Proteomes" id="UP000035100"/>
    </source>
</evidence>
<evidence type="ECO:0000313" key="3">
    <source>
        <dbReference type="EMBL" id="KIQ71384.1"/>
    </source>
</evidence>
<comment type="caution">
    <text evidence="3">The sequence shown here is derived from an EMBL/GenBank/DDBJ whole genome shotgun (WGS) entry which is preliminary data.</text>
</comment>
<dbReference type="PANTHER" id="PTHR13696:SF52">
    <property type="entry name" value="PARA FAMILY PROTEIN CT_582"/>
    <property type="match status" value="1"/>
</dbReference>
<feature type="compositionally biased region" description="Pro residues" evidence="1">
    <location>
        <begin position="360"/>
        <end position="369"/>
    </location>
</feature>
<dbReference type="InterPro" id="IPR050678">
    <property type="entry name" value="DNA_Partitioning_ATPase"/>
</dbReference>
<feature type="compositionally biased region" description="Basic and acidic residues" evidence="1">
    <location>
        <begin position="27"/>
        <end position="36"/>
    </location>
</feature>
<dbReference type="Pfam" id="PF13614">
    <property type="entry name" value="AAA_31"/>
    <property type="match status" value="1"/>
</dbReference>
<protein>
    <recommendedName>
        <fullName evidence="2">AAA domain-containing protein</fullName>
    </recommendedName>
</protein>
<proteinExistence type="predicted"/>
<name>A0A0D0QA85_9RHOB</name>